<evidence type="ECO:0000313" key="3">
    <source>
        <dbReference type="Proteomes" id="UP000031449"/>
    </source>
</evidence>
<dbReference type="OrthoDB" id="9889930at2"/>
<keyword evidence="3" id="KW-1185">Reference proteome</keyword>
<dbReference type="BioCyc" id="JESP1508404:G14D9-12506-MONOMER"/>
<dbReference type="KEGG" id="jeo:JMA_32250"/>
<dbReference type="EMBL" id="CP009416">
    <property type="protein sequence ID" value="AJD92542.1"/>
    <property type="molecule type" value="Genomic_DNA"/>
</dbReference>
<gene>
    <name evidence="2" type="ORF">JMA_32250</name>
</gene>
<dbReference type="HOGENOM" id="CLU_2395772_0_0_9"/>
<protein>
    <submittedName>
        <fullName evidence="2">Uncharacterized protein</fullName>
    </submittedName>
</protein>
<feature type="transmembrane region" description="Helical" evidence="1">
    <location>
        <begin position="66"/>
        <end position="88"/>
    </location>
</feature>
<feature type="transmembrane region" description="Helical" evidence="1">
    <location>
        <begin position="38"/>
        <end position="59"/>
    </location>
</feature>
<evidence type="ECO:0000313" key="2">
    <source>
        <dbReference type="EMBL" id="AJD92542.1"/>
    </source>
</evidence>
<keyword evidence="1" id="KW-0472">Membrane</keyword>
<dbReference type="AlphaFoldDB" id="A0A0B5AUX3"/>
<keyword evidence="1" id="KW-0812">Transmembrane</keyword>
<accession>A0A0B5AUX3</accession>
<organism evidence="2 3">
    <name type="scientific">Jeotgalibacillus malaysiensis</name>
    <dbReference type="NCBI Taxonomy" id="1508404"/>
    <lineage>
        <taxon>Bacteria</taxon>
        <taxon>Bacillati</taxon>
        <taxon>Bacillota</taxon>
        <taxon>Bacilli</taxon>
        <taxon>Bacillales</taxon>
        <taxon>Caryophanaceae</taxon>
        <taxon>Jeotgalibacillus</taxon>
    </lineage>
</organism>
<name>A0A0B5AUX3_9BACL</name>
<feature type="transmembrane region" description="Helical" evidence="1">
    <location>
        <begin position="12"/>
        <end position="32"/>
    </location>
</feature>
<keyword evidence="1" id="KW-1133">Transmembrane helix</keyword>
<proteinExistence type="predicted"/>
<reference evidence="2 3" key="1">
    <citation type="submission" date="2014-08" db="EMBL/GenBank/DDBJ databases">
        <title>Complete genome of a marine bacteria Jeotgalibacillus malaysiensis.</title>
        <authorList>
            <person name="Yaakop A.S."/>
            <person name="Chan K.-G."/>
            <person name="Goh K.M."/>
        </authorList>
    </citation>
    <scope>NUCLEOTIDE SEQUENCE [LARGE SCALE GENOMIC DNA]</scope>
    <source>
        <strain evidence="2 3">D5</strain>
    </source>
</reference>
<dbReference type="Proteomes" id="UP000031449">
    <property type="component" value="Chromosome"/>
</dbReference>
<sequence>MSFLHPELKSIIFLILTAAITGLVVLIGLAPASFSTPLAIAAAVLFAGSLIMGYFQLIVSLRLNIYMILGLVFSMINIVSLASFVMMLNAKTV</sequence>
<evidence type="ECO:0000256" key="1">
    <source>
        <dbReference type="SAM" id="Phobius"/>
    </source>
</evidence>
<dbReference type="STRING" id="1508404.JMA_32250"/>